<name>A0A8J2SZD2_9STRA</name>
<sequence length="921" mass="96905">MARLTVLLLPAALALRLAPRMGGAAPRPLGGMECLFAPRRSLASCALPPTAHVVAVRLERPLSDGELRAGLEHAVAKHALLSRRVAGSGAPAKRGPLGAPVGAFPVWRNVLAPFGDDNMRIGPSEFAFVPMDGATPASVVEEALEPRVADWQEAFTAALSGGCGEGAFRAGPGTFDFELGAGPLWRACLDEGGATLLLCFDHCVSDQPSAMGLVDDVLKSCREAPPVVAAEDLAALETPPSLEDEILGRDGRSRGFVSDELGGKGLLGVDKGSLPYLIAKATEPACQDPLAASPHLPEDRWGDASLHAAKRTPLVAFRTMSAETLAQLRATCRARGTTVGSALAACAARAFAALSEDDEVPVKVLQSLDMRRFGKDKATDRLACRAGSMDLFLKPADGLWDMSREAGAQLQTFEGRNFGEQSVRVFDWAVDAMEMTRLVELESDNPFTLGRAYCCGVSNAGLYRGSGAAEMYYATSTTSAGASFQASCVTVQGKLCVSVNAPAPLVTREQCEAFATLFVAEATNAASSVEEEANTLVLRAADDAPAEPVYENGLIAFGLGAALGLGAHAPAVLDFLQGVARSAANGGDLLAPYGFWLFFATMHPLIGGAGVGLGEVMWGFPGYSALSEAAQDAAGPPLGFLAASVAASAALASNALLRSAAGFVASLAFFGTVSSGLAGTSGDNGSLNLSLDDAPVAGKVVQGDLRGCPSYGQVKQPSMNGFDVTKYKGRWYEHAYHDWTQFAEVYDTTLDIDLAADGRTWVDDFAVRGPSPRAAPRSWRGSPVANGAHYPLYGSLDPAKPGELLESGFGNVFPNFIVDVTKDAQGNYQDAIQFQCLESGGVRVFEGINFLSRDREISPARLQGFFDRAAKAGMAPYGARPDQMHVVEHAPADFRDVDNWWQKFWTTIGVDKLLALVAADI</sequence>
<comment type="caution">
    <text evidence="2">The sequence shown here is derived from an EMBL/GenBank/DDBJ whole genome shotgun (WGS) entry which is preliminary data.</text>
</comment>
<organism evidence="2 3">
    <name type="scientific">Pelagomonas calceolata</name>
    <dbReference type="NCBI Taxonomy" id="35677"/>
    <lineage>
        <taxon>Eukaryota</taxon>
        <taxon>Sar</taxon>
        <taxon>Stramenopiles</taxon>
        <taxon>Ochrophyta</taxon>
        <taxon>Pelagophyceae</taxon>
        <taxon>Pelagomonadales</taxon>
        <taxon>Pelagomonadaceae</taxon>
        <taxon>Pelagomonas</taxon>
    </lineage>
</organism>
<dbReference type="EMBL" id="CAKKNE010000005">
    <property type="protein sequence ID" value="CAH0376439.1"/>
    <property type="molecule type" value="Genomic_DNA"/>
</dbReference>
<dbReference type="InterPro" id="IPR052058">
    <property type="entry name" value="Alcohol_O-acetyltransferase"/>
</dbReference>
<dbReference type="Proteomes" id="UP000789595">
    <property type="component" value="Unassembled WGS sequence"/>
</dbReference>
<evidence type="ECO:0000256" key="1">
    <source>
        <dbReference type="SAM" id="SignalP"/>
    </source>
</evidence>
<dbReference type="Gene3D" id="3.30.559.10">
    <property type="entry name" value="Chloramphenicol acetyltransferase-like domain"/>
    <property type="match status" value="1"/>
</dbReference>
<evidence type="ECO:0000313" key="2">
    <source>
        <dbReference type="EMBL" id="CAH0376439.1"/>
    </source>
</evidence>
<reference evidence="2" key="1">
    <citation type="submission" date="2021-11" db="EMBL/GenBank/DDBJ databases">
        <authorList>
            <consortium name="Genoscope - CEA"/>
            <person name="William W."/>
        </authorList>
    </citation>
    <scope>NUCLEOTIDE SEQUENCE</scope>
</reference>
<dbReference type="InterPro" id="IPR012674">
    <property type="entry name" value="Calycin"/>
</dbReference>
<evidence type="ECO:0008006" key="4">
    <source>
        <dbReference type="Google" id="ProtNLM"/>
    </source>
</evidence>
<keyword evidence="3" id="KW-1185">Reference proteome</keyword>
<dbReference type="Gene3D" id="2.40.128.20">
    <property type="match status" value="1"/>
</dbReference>
<dbReference type="InterPro" id="IPR023213">
    <property type="entry name" value="CAT-like_dom_sf"/>
</dbReference>
<keyword evidence="1" id="KW-0732">Signal</keyword>
<accession>A0A8J2SZD2</accession>
<proteinExistence type="predicted"/>
<dbReference type="SUPFAM" id="SSF52777">
    <property type="entry name" value="CoA-dependent acyltransferases"/>
    <property type="match status" value="2"/>
</dbReference>
<protein>
    <recommendedName>
        <fullName evidence="4">Acyltransferase</fullName>
    </recommendedName>
</protein>
<dbReference type="PANTHER" id="PTHR28037:SF1">
    <property type="entry name" value="ALCOHOL O-ACETYLTRANSFERASE 1-RELATED"/>
    <property type="match status" value="1"/>
</dbReference>
<evidence type="ECO:0000313" key="3">
    <source>
        <dbReference type="Proteomes" id="UP000789595"/>
    </source>
</evidence>
<dbReference type="AlphaFoldDB" id="A0A8J2SZD2"/>
<gene>
    <name evidence="2" type="ORF">PECAL_5P10270</name>
</gene>
<dbReference type="PANTHER" id="PTHR28037">
    <property type="entry name" value="ALCOHOL O-ACETYLTRANSFERASE 1-RELATED"/>
    <property type="match status" value="1"/>
</dbReference>
<feature type="signal peptide" evidence="1">
    <location>
        <begin position="1"/>
        <end position="24"/>
    </location>
</feature>
<dbReference type="OrthoDB" id="440612at2759"/>
<dbReference type="Gene3D" id="3.30.559.30">
    <property type="entry name" value="Nonribosomal peptide synthetase, condensation domain"/>
    <property type="match status" value="1"/>
</dbReference>
<feature type="chain" id="PRO_5035178377" description="Acyltransferase" evidence="1">
    <location>
        <begin position="25"/>
        <end position="921"/>
    </location>
</feature>
<dbReference type="SUPFAM" id="SSF50814">
    <property type="entry name" value="Lipocalins"/>
    <property type="match status" value="1"/>
</dbReference>